<accession>A0A1W6YJP4</accession>
<evidence type="ECO:0000256" key="2">
    <source>
        <dbReference type="ARBA" id="ARBA00023015"/>
    </source>
</evidence>
<dbReference type="Gene3D" id="1.10.1740.10">
    <property type="match status" value="1"/>
</dbReference>
<evidence type="ECO:0000313" key="8">
    <source>
        <dbReference type="Proteomes" id="UP000194151"/>
    </source>
</evidence>
<dbReference type="Pfam" id="PF08281">
    <property type="entry name" value="Sigma70_r4_2"/>
    <property type="match status" value="1"/>
</dbReference>
<dbReference type="RefSeq" id="WP_086064510.1">
    <property type="nucleotide sequence ID" value="NZ_CP021108.1"/>
</dbReference>
<evidence type="ECO:0000256" key="1">
    <source>
        <dbReference type="ARBA" id="ARBA00010641"/>
    </source>
</evidence>
<evidence type="ECO:0000259" key="6">
    <source>
        <dbReference type="Pfam" id="PF08281"/>
    </source>
</evidence>
<dbReference type="InterPro" id="IPR013249">
    <property type="entry name" value="RNA_pol_sigma70_r4_t2"/>
</dbReference>
<comment type="similarity">
    <text evidence="1">Belongs to the sigma-70 factor family. ECF subfamily.</text>
</comment>
<dbReference type="STRING" id="1416806.CAL12_11000"/>
<dbReference type="InterPro" id="IPR013325">
    <property type="entry name" value="RNA_pol_sigma_r2"/>
</dbReference>
<dbReference type="SUPFAM" id="SSF88659">
    <property type="entry name" value="Sigma3 and sigma4 domains of RNA polymerase sigma factors"/>
    <property type="match status" value="1"/>
</dbReference>
<name>A0A1W6YJP4_9BORD</name>
<sequence>MQKETPAAESLAALYMIHQPKLQRTALRILGSVELADDVVQDTYLKLLEGPPLATIREPVAYLFQTVRHLAIDYHRRRALEYRLFTEEEDGEHVMAANGAHDLAISQQALAMANAALAGLSARTRRAFELYRIEGHTQRDIARDLGVSTTLVNFMIRDAHVALTPCRDCLMPD</sequence>
<keyword evidence="2" id="KW-0805">Transcription regulation</keyword>
<dbReference type="EMBL" id="CP021108">
    <property type="protein sequence ID" value="ARP81315.1"/>
    <property type="molecule type" value="Genomic_DNA"/>
</dbReference>
<feature type="domain" description="RNA polymerase sigma factor 70 region 4 type 2" evidence="6">
    <location>
        <begin position="115"/>
        <end position="159"/>
    </location>
</feature>
<dbReference type="Proteomes" id="UP000194151">
    <property type="component" value="Chromosome"/>
</dbReference>
<dbReference type="AlphaFoldDB" id="A0A1W6YJP4"/>
<dbReference type="InterPro" id="IPR007627">
    <property type="entry name" value="RNA_pol_sigma70_r2"/>
</dbReference>
<dbReference type="GO" id="GO:0016987">
    <property type="term" value="F:sigma factor activity"/>
    <property type="evidence" value="ECO:0007669"/>
    <property type="project" value="UniProtKB-KW"/>
</dbReference>
<dbReference type="OrthoDB" id="9783733at2"/>
<dbReference type="Gene3D" id="1.10.10.10">
    <property type="entry name" value="Winged helix-like DNA-binding domain superfamily/Winged helix DNA-binding domain"/>
    <property type="match status" value="1"/>
</dbReference>
<feature type="domain" description="RNA polymerase sigma-70 region 2" evidence="5">
    <location>
        <begin position="14"/>
        <end position="79"/>
    </location>
</feature>
<dbReference type="GO" id="GO:0006352">
    <property type="term" value="P:DNA-templated transcription initiation"/>
    <property type="evidence" value="ECO:0007669"/>
    <property type="project" value="InterPro"/>
</dbReference>
<gene>
    <name evidence="7" type="ORF">CAL12_11000</name>
</gene>
<evidence type="ECO:0000256" key="3">
    <source>
        <dbReference type="ARBA" id="ARBA00023082"/>
    </source>
</evidence>
<dbReference type="PANTHER" id="PTHR43133">
    <property type="entry name" value="RNA POLYMERASE ECF-TYPE SIGMA FACTO"/>
    <property type="match status" value="1"/>
</dbReference>
<organism evidence="7 8">
    <name type="scientific">Bordetella genomosp. 8</name>
    <dbReference type="NCBI Taxonomy" id="1416806"/>
    <lineage>
        <taxon>Bacteria</taxon>
        <taxon>Pseudomonadati</taxon>
        <taxon>Pseudomonadota</taxon>
        <taxon>Betaproteobacteria</taxon>
        <taxon>Burkholderiales</taxon>
        <taxon>Alcaligenaceae</taxon>
        <taxon>Bordetella</taxon>
    </lineage>
</organism>
<keyword evidence="4" id="KW-0804">Transcription</keyword>
<proteinExistence type="inferred from homology"/>
<dbReference type="Pfam" id="PF04542">
    <property type="entry name" value="Sigma70_r2"/>
    <property type="match status" value="1"/>
</dbReference>
<keyword evidence="3" id="KW-0731">Sigma factor</keyword>
<dbReference type="SUPFAM" id="SSF88946">
    <property type="entry name" value="Sigma2 domain of RNA polymerase sigma factors"/>
    <property type="match status" value="1"/>
</dbReference>
<dbReference type="InterPro" id="IPR036388">
    <property type="entry name" value="WH-like_DNA-bd_sf"/>
</dbReference>
<evidence type="ECO:0000313" key="7">
    <source>
        <dbReference type="EMBL" id="ARP81315.1"/>
    </source>
</evidence>
<dbReference type="PANTHER" id="PTHR43133:SF63">
    <property type="entry name" value="RNA POLYMERASE SIGMA FACTOR FECI-RELATED"/>
    <property type="match status" value="1"/>
</dbReference>
<keyword evidence="8" id="KW-1185">Reference proteome</keyword>
<reference evidence="7 8" key="1">
    <citation type="submission" date="2017-05" db="EMBL/GenBank/DDBJ databases">
        <title>Complete and WGS of Bordetella genogroups.</title>
        <authorList>
            <person name="Spilker T."/>
            <person name="LiPuma J."/>
        </authorList>
    </citation>
    <scope>NUCLEOTIDE SEQUENCE [LARGE SCALE GENOMIC DNA]</scope>
    <source>
        <strain evidence="7 8">AU19157</strain>
    </source>
</reference>
<dbReference type="InterPro" id="IPR039425">
    <property type="entry name" value="RNA_pol_sigma-70-like"/>
</dbReference>
<evidence type="ECO:0000259" key="5">
    <source>
        <dbReference type="Pfam" id="PF04542"/>
    </source>
</evidence>
<dbReference type="KEGG" id="bgv:CAL12_11000"/>
<protein>
    <submittedName>
        <fullName evidence="7">RNA polymerase subunit sigma-70</fullName>
    </submittedName>
</protein>
<dbReference type="InterPro" id="IPR014284">
    <property type="entry name" value="RNA_pol_sigma-70_dom"/>
</dbReference>
<dbReference type="InterPro" id="IPR013324">
    <property type="entry name" value="RNA_pol_sigma_r3/r4-like"/>
</dbReference>
<dbReference type="NCBIfam" id="TIGR02937">
    <property type="entry name" value="sigma70-ECF"/>
    <property type="match status" value="1"/>
</dbReference>
<evidence type="ECO:0000256" key="4">
    <source>
        <dbReference type="ARBA" id="ARBA00023163"/>
    </source>
</evidence>
<dbReference type="GO" id="GO:0003677">
    <property type="term" value="F:DNA binding"/>
    <property type="evidence" value="ECO:0007669"/>
    <property type="project" value="InterPro"/>
</dbReference>